<evidence type="ECO:0000259" key="6">
    <source>
        <dbReference type="PROSITE" id="PS50127"/>
    </source>
</evidence>
<dbReference type="AlphaFoldDB" id="A0A8S9IM12"/>
<evidence type="ECO:0000256" key="5">
    <source>
        <dbReference type="PROSITE-ProRule" id="PRU10133"/>
    </source>
</evidence>
<dbReference type="InterPro" id="IPR011990">
    <property type="entry name" value="TPR-like_helical_dom_sf"/>
</dbReference>
<dbReference type="InterPro" id="IPR016135">
    <property type="entry name" value="UBQ-conjugating_enzyme/RWD"/>
</dbReference>
<evidence type="ECO:0000313" key="7">
    <source>
        <dbReference type="EMBL" id="KAF2570186.1"/>
    </source>
</evidence>
<feature type="active site" description="Glycyl thioester intermediate" evidence="5">
    <location>
        <position position="541"/>
    </location>
</feature>
<protein>
    <recommendedName>
        <fullName evidence="6">UBC core domain-containing protein</fullName>
    </recommendedName>
</protein>
<dbReference type="InterPro" id="IPR023313">
    <property type="entry name" value="UBQ-conjugating_AS"/>
</dbReference>
<evidence type="ECO:0000256" key="4">
    <source>
        <dbReference type="PROSITE-ProRule" id="PRU00708"/>
    </source>
</evidence>
<dbReference type="Pfam" id="PF00179">
    <property type="entry name" value="UQ_con"/>
    <property type="match status" value="1"/>
</dbReference>
<feature type="repeat" description="PPR" evidence="4">
    <location>
        <begin position="5"/>
        <end position="39"/>
    </location>
</feature>
<dbReference type="CDD" id="cd23812">
    <property type="entry name" value="UBCc_ScPEX4-like"/>
    <property type="match status" value="1"/>
</dbReference>
<feature type="repeat" description="PPR" evidence="4">
    <location>
        <begin position="279"/>
        <end position="313"/>
    </location>
</feature>
<dbReference type="PROSITE" id="PS00183">
    <property type="entry name" value="UBC_1"/>
    <property type="match status" value="1"/>
</dbReference>
<dbReference type="SMART" id="SM00212">
    <property type="entry name" value="UBCc"/>
    <property type="match status" value="1"/>
</dbReference>
<dbReference type="PANTHER" id="PTHR47931:SF1">
    <property type="entry name" value="PPR CONTAINING PLANT-LIKE PROTEIN"/>
    <property type="match status" value="1"/>
</dbReference>
<dbReference type="InterPro" id="IPR002885">
    <property type="entry name" value="PPR_rpt"/>
</dbReference>
<feature type="repeat" description="PPR" evidence="4">
    <location>
        <begin position="382"/>
        <end position="416"/>
    </location>
</feature>
<dbReference type="NCBIfam" id="TIGR00756">
    <property type="entry name" value="PPR"/>
    <property type="match status" value="5"/>
</dbReference>
<feature type="domain" description="UBC core" evidence="6">
    <location>
        <begin position="447"/>
        <end position="604"/>
    </location>
</feature>
<dbReference type="Gene3D" id="1.25.40.10">
    <property type="entry name" value="Tetratricopeptide repeat domain"/>
    <property type="match status" value="5"/>
</dbReference>
<keyword evidence="3" id="KW-0833">Ubl conjugation pathway</keyword>
<organism evidence="7">
    <name type="scientific">Brassica cretica</name>
    <name type="common">Mustard</name>
    <dbReference type="NCBI Taxonomy" id="69181"/>
    <lineage>
        <taxon>Eukaryota</taxon>
        <taxon>Viridiplantae</taxon>
        <taxon>Streptophyta</taxon>
        <taxon>Embryophyta</taxon>
        <taxon>Tracheophyta</taxon>
        <taxon>Spermatophyta</taxon>
        <taxon>Magnoliopsida</taxon>
        <taxon>eudicotyledons</taxon>
        <taxon>Gunneridae</taxon>
        <taxon>Pentapetalae</taxon>
        <taxon>rosids</taxon>
        <taxon>malvids</taxon>
        <taxon>Brassicales</taxon>
        <taxon>Brassicaceae</taxon>
        <taxon>Brassiceae</taxon>
        <taxon>Brassica</taxon>
    </lineage>
</organism>
<feature type="repeat" description="PPR" evidence="4">
    <location>
        <begin position="347"/>
        <end position="381"/>
    </location>
</feature>
<dbReference type="SUPFAM" id="SSF48452">
    <property type="entry name" value="TPR-like"/>
    <property type="match status" value="1"/>
</dbReference>
<dbReference type="Gene3D" id="3.10.110.10">
    <property type="entry name" value="Ubiquitin Conjugating Enzyme"/>
    <property type="match status" value="1"/>
</dbReference>
<dbReference type="InterPro" id="IPR000608">
    <property type="entry name" value="UBC"/>
</dbReference>
<proteinExistence type="predicted"/>
<dbReference type="PROSITE" id="PS51375">
    <property type="entry name" value="PPR"/>
    <property type="match status" value="9"/>
</dbReference>
<gene>
    <name evidence="7" type="ORF">F2Q70_00000386</name>
</gene>
<dbReference type="Pfam" id="PF13041">
    <property type="entry name" value="PPR_2"/>
    <property type="match status" value="5"/>
</dbReference>
<dbReference type="PROSITE" id="PS50127">
    <property type="entry name" value="UBC_2"/>
    <property type="match status" value="1"/>
</dbReference>
<feature type="repeat" description="PPR" evidence="4">
    <location>
        <begin position="110"/>
        <end position="140"/>
    </location>
</feature>
<feature type="repeat" description="PPR" evidence="4">
    <location>
        <begin position="314"/>
        <end position="344"/>
    </location>
</feature>
<name>A0A8S9IM12_BRACR</name>
<feature type="repeat" description="PPR" evidence="4">
    <location>
        <begin position="143"/>
        <end position="177"/>
    </location>
</feature>
<accession>A0A8S9IM12</accession>
<dbReference type="SUPFAM" id="SSF54495">
    <property type="entry name" value="UBC-like"/>
    <property type="match status" value="1"/>
</dbReference>
<comment type="caution">
    <text evidence="7">The sequence shown here is derived from an EMBL/GenBank/DDBJ whole genome shotgun (WGS) entry which is preliminary data.</text>
</comment>
<dbReference type="EMBL" id="QGKY02001015">
    <property type="protein sequence ID" value="KAF2570186.1"/>
    <property type="molecule type" value="Genomic_DNA"/>
</dbReference>
<evidence type="ECO:0000256" key="2">
    <source>
        <dbReference type="ARBA" id="ARBA00022737"/>
    </source>
</evidence>
<sequence>MGRPNGRTCGIVVGGYCREGRVRDGLRFVRRMKKMGVEANLVVFNSLIKGFVEVMDRDGIDEVLTLMKECKVKADVITYSTVMNAWSSAGYMEKAAQVFEEMVKAGVKPDAHAYSILAKGYIRAKEPQKAEEILETMVESRPNVVIFTTVISGWCGIGSMEDAMRVFNKMCEFGVSPNIKTFETLMWGYLEAKQPWKAEEVLQMMKGFGVKPENSTYVLLAEAWRVAGLGDESNKAIEALKCRDIEKLEKLYQKQASSGGFSLYKLVLTLMKECKVKADVITYSTVMNAWSSAGYMEKAAQVFEEMVKAGVKPDAHAYSILAKGYIRAKEPQKAEEILETMVESRPNVVIFTTVISGWCGIGSMEDAMRVFNRMCEFGVSPNIKTFETLMWGYLEAKQPWKAEEVLQMMKGFGVKPENSTYVLLAEAWRVAGLGDESNKAIEALKCRDIEKLEKLYQKQASSGGFSLLQIPVGKREVPTAKAVNLSACKLGARVPPIICQKQSQAQFGISGQFVQSCTPPQVRFLTKIFHPNVHFKTGEICLDILKNAWSPAWTLQSVCRAIIALMAHPEADSPLNCDSGNLLRSGDVRGFNSMARMYTRLAAMPKKG</sequence>
<reference evidence="7" key="1">
    <citation type="submission" date="2019-12" db="EMBL/GenBank/DDBJ databases">
        <title>Genome sequencing and annotation of Brassica cretica.</title>
        <authorList>
            <person name="Studholme D.J."/>
            <person name="Sarris P.F."/>
        </authorList>
    </citation>
    <scope>NUCLEOTIDE SEQUENCE</scope>
    <source>
        <strain evidence="7">PFS-102/07</strain>
        <tissue evidence="7">Leaf</tissue>
    </source>
</reference>
<keyword evidence="1" id="KW-0808">Transferase</keyword>
<evidence type="ECO:0000256" key="3">
    <source>
        <dbReference type="ARBA" id="ARBA00022786"/>
    </source>
</evidence>
<evidence type="ECO:0000256" key="1">
    <source>
        <dbReference type="ARBA" id="ARBA00022679"/>
    </source>
</evidence>
<dbReference type="PANTHER" id="PTHR47931">
    <property type="entry name" value="OS01G0228400 PROTEIN"/>
    <property type="match status" value="1"/>
</dbReference>
<keyword evidence="2" id="KW-0677">Repeat</keyword>
<feature type="repeat" description="PPR" evidence="4">
    <location>
        <begin position="178"/>
        <end position="212"/>
    </location>
</feature>
<dbReference type="GO" id="GO:0016740">
    <property type="term" value="F:transferase activity"/>
    <property type="evidence" value="ECO:0007669"/>
    <property type="project" value="UniProtKB-KW"/>
</dbReference>
<feature type="repeat" description="PPR" evidence="4">
    <location>
        <begin position="75"/>
        <end position="109"/>
    </location>
</feature>